<accession>A0A162NIB4</accession>
<dbReference type="InParanoid" id="A0A162NIB4"/>
<sequence>MKRFSSANTDIPGKGILVCQCHDRETRFSRIHAQYPLKFIPTKAYADRLAVVYMLSYGGGVVSGDMFDVVIEIESQAILMLLTQGNTKIFKDRIQQQKWMASLAQTTQPLLGFSTLIPSNLIKAEAEAAATTAAAATAEKEKTFVNPDDVKVSQQHITAAVAPLGTLIILPDPVTSFRDSSFQSKQTFRLEDSSSQLVLLDWFTSGRQTRENWCFRHYMSHIDVWVGKRMVLRDRLVLEDEEYMRKDGSEETSYASRLKPYTCFATLIIISADPTTVSDPLPLKQSIDFLQEKAEQVRMLPNSMHSPEDRSILWSTSPLLGGRGVLVRISGMTTEQVRDFVKNECLGDGLKGIIGEGMFKKVLA</sequence>
<dbReference type="AlphaFoldDB" id="A0A162NIB4"/>
<evidence type="ECO:0000256" key="1">
    <source>
        <dbReference type="ARBA" id="ARBA00007177"/>
    </source>
</evidence>
<dbReference type="PANTHER" id="PTHR33643">
    <property type="entry name" value="UREASE ACCESSORY PROTEIN D"/>
    <property type="match status" value="1"/>
</dbReference>
<dbReference type="STRING" id="763407.A0A162NIB4"/>
<dbReference type="PANTHER" id="PTHR33643:SF1">
    <property type="entry name" value="UREASE ACCESSORY PROTEIN D"/>
    <property type="match status" value="1"/>
</dbReference>
<proteinExistence type="inferred from homology"/>
<dbReference type="RefSeq" id="XP_018292548.1">
    <property type="nucleotide sequence ID" value="XM_018441815.1"/>
</dbReference>
<dbReference type="Proteomes" id="UP000077315">
    <property type="component" value="Unassembled WGS sequence"/>
</dbReference>
<organism evidence="3 4">
    <name type="scientific">Phycomyces blakesleeanus (strain ATCC 8743b / DSM 1359 / FGSC 10004 / NBRC 33097 / NRRL 1555)</name>
    <dbReference type="NCBI Taxonomy" id="763407"/>
    <lineage>
        <taxon>Eukaryota</taxon>
        <taxon>Fungi</taxon>
        <taxon>Fungi incertae sedis</taxon>
        <taxon>Mucoromycota</taxon>
        <taxon>Mucoromycotina</taxon>
        <taxon>Mucoromycetes</taxon>
        <taxon>Mucorales</taxon>
        <taxon>Phycomycetaceae</taxon>
        <taxon>Phycomyces</taxon>
    </lineage>
</organism>
<protein>
    <recommendedName>
        <fullName evidence="5">Urease accessory protein UreD</fullName>
    </recommendedName>
</protein>
<keyword evidence="4" id="KW-1185">Reference proteome</keyword>
<evidence type="ECO:0000313" key="3">
    <source>
        <dbReference type="EMBL" id="OAD74508.1"/>
    </source>
</evidence>
<dbReference type="EMBL" id="KV440979">
    <property type="protein sequence ID" value="OAD74508.1"/>
    <property type="molecule type" value="Genomic_DNA"/>
</dbReference>
<dbReference type="OrthoDB" id="5550464at2759"/>
<reference evidence="4" key="1">
    <citation type="submission" date="2015-06" db="EMBL/GenBank/DDBJ databases">
        <title>Expansion of signal transduction pathways in fungi by whole-genome duplication.</title>
        <authorList>
            <consortium name="DOE Joint Genome Institute"/>
            <person name="Corrochano L.M."/>
            <person name="Kuo A."/>
            <person name="Marcet-Houben M."/>
            <person name="Polaino S."/>
            <person name="Salamov A."/>
            <person name="Villalobos J.M."/>
            <person name="Alvarez M.I."/>
            <person name="Avalos J."/>
            <person name="Benito E.P."/>
            <person name="Benoit I."/>
            <person name="Burger G."/>
            <person name="Camino L.P."/>
            <person name="Canovas D."/>
            <person name="Cerda-Olmedo E."/>
            <person name="Cheng J.-F."/>
            <person name="Dominguez A."/>
            <person name="Elias M."/>
            <person name="Eslava A.P."/>
            <person name="Glaser F."/>
            <person name="Grimwood J."/>
            <person name="Gutierrez G."/>
            <person name="Heitman J."/>
            <person name="Henrissat B."/>
            <person name="Iturriaga E.A."/>
            <person name="Lang B.F."/>
            <person name="Lavin J.L."/>
            <person name="Lee S."/>
            <person name="Li W."/>
            <person name="Lindquist E."/>
            <person name="Lopez-Garcia S."/>
            <person name="Luque E.M."/>
            <person name="Marcos A.T."/>
            <person name="Martin J."/>
            <person name="McCluskey K."/>
            <person name="Medina H.R."/>
            <person name="Miralles-Duran A."/>
            <person name="Miyazaki A."/>
            <person name="Munoz-Torres E."/>
            <person name="Oguiza J.A."/>
            <person name="Ohm R."/>
            <person name="Olmedo M."/>
            <person name="Orejas M."/>
            <person name="Ortiz-Castellanos L."/>
            <person name="Pisabarro A.G."/>
            <person name="Rodriguez-Romero J."/>
            <person name="Ruiz-Herrera J."/>
            <person name="Ruiz-Vazquez R."/>
            <person name="Sanz C."/>
            <person name="Schackwitz W."/>
            <person name="Schmutz J."/>
            <person name="Shahriari M."/>
            <person name="Shelest E."/>
            <person name="Silva-Franco F."/>
            <person name="Soanes D."/>
            <person name="Syed K."/>
            <person name="Tagua V.G."/>
            <person name="Talbot N.J."/>
            <person name="Thon M."/>
            <person name="De vries R.P."/>
            <person name="Wiebenga A."/>
            <person name="Yadav J.S."/>
            <person name="Braun E.L."/>
            <person name="Baker S."/>
            <person name="Garre V."/>
            <person name="Horwitz B."/>
            <person name="Torres-Martinez S."/>
            <person name="Idnurm A."/>
            <person name="Herrera-Estrella A."/>
            <person name="Gabaldon T."/>
            <person name="Grigoriev I.V."/>
        </authorList>
    </citation>
    <scope>NUCLEOTIDE SEQUENCE [LARGE SCALE GENOMIC DNA]</scope>
    <source>
        <strain evidence="4">NRRL 1555(-)</strain>
    </source>
</reference>
<dbReference type="InterPro" id="IPR002669">
    <property type="entry name" value="UreD"/>
</dbReference>
<evidence type="ECO:0000313" key="4">
    <source>
        <dbReference type="Proteomes" id="UP000077315"/>
    </source>
</evidence>
<dbReference type="HAMAP" id="MF_01384">
    <property type="entry name" value="UreD"/>
    <property type="match status" value="1"/>
</dbReference>
<dbReference type="Pfam" id="PF01774">
    <property type="entry name" value="UreD"/>
    <property type="match status" value="2"/>
</dbReference>
<dbReference type="VEuPathDB" id="FungiDB:PHYBLDRAFT_67568"/>
<gene>
    <name evidence="3" type="ORF">PHYBLDRAFT_67568</name>
</gene>
<dbReference type="GO" id="GO:0016151">
    <property type="term" value="F:nickel cation binding"/>
    <property type="evidence" value="ECO:0007669"/>
    <property type="project" value="InterPro"/>
</dbReference>
<evidence type="ECO:0008006" key="5">
    <source>
        <dbReference type="Google" id="ProtNLM"/>
    </source>
</evidence>
<dbReference type="GeneID" id="29002721"/>
<dbReference type="FunCoup" id="A0A162NIB4">
    <property type="interactions" value="46"/>
</dbReference>
<name>A0A162NIB4_PHYB8</name>
<comment type="similarity">
    <text evidence="1">Belongs to the UreD family.</text>
</comment>
<evidence type="ECO:0000256" key="2">
    <source>
        <dbReference type="ARBA" id="ARBA00023186"/>
    </source>
</evidence>
<keyword evidence="2" id="KW-0143">Chaperone</keyword>